<name>A0ABS0YP73_9BACT</name>
<evidence type="ECO:0000259" key="1">
    <source>
        <dbReference type="Pfam" id="PF13280"/>
    </source>
</evidence>
<feature type="domain" description="WYL" evidence="1">
    <location>
        <begin position="153"/>
        <end position="221"/>
    </location>
</feature>
<evidence type="ECO:0000259" key="2">
    <source>
        <dbReference type="Pfam" id="PF25583"/>
    </source>
</evidence>
<dbReference type="PANTHER" id="PTHR34580:SF1">
    <property type="entry name" value="PROTEIN PAFC"/>
    <property type="match status" value="1"/>
</dbReference>
<sequence length="337" mass="39146">MKTMYRRMQILSMIPRSGTITTQQIEERLGARGVEGISRRMIQRDLEAIHSSGYFPIRYEEDGQAYYWSWVDGAQILKVGAMEPHTALTYCLVNERMPNILPSSSHRYLDPYFRSAQALLDDQSELPVSRWREKVRTIPRSLQMTPPRMDDHVTDTVYEAVLRERRISLSYRPRGENTPKEYPWINPLGLVFVESLVYLVATIKEYANPVQFLLHRVDTATLRDEAALVPEGFSLQAYIESGEFSYPVGDTIINLRALFERRAAAYLFDTPLPGTKRLEDFDEKRVLLEAEVLDSLQLRWWLRGFGDDVEVLEPAGLREEFQTTANRLSRMYNRPSR</sequence>
<comment type="caution">
    <text evidence="3">The sequence shown here is derived from an EMBL/GenBank/DDBJ whole genome shotgun (WGS) entry which is preliminary data.</text>
</comment>
<accession>A0ABS0YP73</accession>
<dbReference type="InterPro" id="IPR051534">
    <property type="entry name" value="CBASS_pafABC_assoc_protein"/>
</dbReference>
<keyword evidence="4" id="KW-1185">Reference proteome</keyword>
<evidence type="ECO:0000313" key="4">
    <source>
        <dbReference type="Proteomes" id="UP000641025"/>
    </source>
</evidence>
<dbReference type="InterPro" id="IPR026881">
    <property type="entry name" value="WYL_dom"/>
</dbReference>
<proteinExistence type="predicted"/>
<dbReference type="EMBL" id="JAEMHK010000003">
    <property type="protein sequence ID" value="MBJ6799716.1"/>
    <property type="molecule type" value="Genomic_DNA"/>
</dbReference>
<feature type="domain" description="WCX" evidence="2">
    <location>
        <begin position="254"/>
        <end position="328"/>
    </location>
</feature>
<dbReference type="InterPro" id="IPR057727">
    <property type="entry name" value="WCX_dom"/>
</dbReference>
<reference evidence="3 4" key="1">
    <citation type="submission" date="2020-12" db="EMBL/GenBank/DDBJ databases">
        <title>Geomonas sp. Red259, isolated from paddy soil.</title>
        <authorList>
            <person name="Xu Z."/>
            <person name="Zhang Z."/>
            <person name="Masuda Y."/>
            <person name="Itoh H."/>
            <person name="Senoo K."/>
        </authorList>
    </citation>
    <scope>NUCLEOTIDE SEQUENCE [LARGE SCALE GENOMIC DNA]</scope>
    <source>
        <strain evidence="3 4">Red259</strain>
    </source>
</reference>
<evidence type="ECO:0000313" key="3">
    <source>
        <dbReference type="EMBL" id="MBJ6799716.1"/>
    </source>
</evidence>
<dbReference type="PROSITE" id="PS52050">
    <property type="entry name" value="WYL"/>
    <property type="match status" value="1"/>
</dbReference>
<dbReference type="Pfam" id="PF25583">
    <property type="entry name" value="WCX"/>
    <property type="match status" value="1"/>
</dbReference>
<dbReference type="Pfam" id="PF13280">
    <property type="entry name" value="WYL"/>
    <property type="match status" value="1"/>
</dbReference>
<dbReference type="Proteomes" id="UP000641025">
    <property type="component" value="Unassembled WGS sequence"/>
</dbReference>
<dbReference type="PANTHER" id="PTHR34580">
    <property type="match status" value="1"/>
</dbReference>
<gene>
    <name evidence="3" type="ORF">JFN90_06150</name>
</gene>
<organism evidence="3 4">
    <name type="scientific">Geomonas propionica</name>
    <dbReference type="NCBI Taxonomy" id="2798582"/>
    <lineage>
        <taxon>Bacteria</taxon>
        <taxon>Pseudomonadati</taxon>
        <taxon>Thermodesulfobacteriota</taxon>
        <taxon>Desulfuromonadia</taxon>
        <taxon>Geobacterales</taxon>
        <taxon>Geobacteraceae</taxon>
        <taxon>Geomonas</taxon>
    </lineage>
</organism>
<dbReference type="RefSeq" id="WP_199394218.1">
    <property type="nucleotide sequence ID" value="NZ_JAEMHK010000003.1"/>
</dbReference>
<protein>
    <submittedName>
        <fullName evidence="3">WYL domain-containing protein</fullName>
    </submittedName>
</protein>